<dbReference type="EMBL" id="KN837197">
    <property type="protein sequence ID" value="KIJ34709.1"/>
    <property type="molecule type" value="Genomic_DNA"/>
</dbReference>
<dbReference type="InterPro" id="IPR002347">
    <property type="entry name" value="SDR_fam"/>
</dbReference>
<dbReference type="InterPro" id="IPR036291">
    <property type="entry name" value="NAD(P)-bd_dom_sf"/>
</dbReference>
<organism evidence="1 2">
    <name type="scientific">Sphaerobolus stellatus (strain SS14)</name>
    <dbReference type="NCBI Taxonomy" id="990650"/>
    <lineage>
        <taxon>Eukaryota</taxon>
        <taxon>Fungi</taxon>
        <taxon>Dikarya</taxon>
        <taxon>Basidiomycota</taxon>
        <taxon>Agaricomycotina</taxon>
        <taxon>Agaricomycetes</taxon>
        <taxon>Phallomycetidae</taxon>
        <taxon>Geastrales</taxon>
        <taxon>Sphaerobolaceae</taxon>
        <taxon>Sphaerobolus</taxon>
    </lineage>
</organism>
<dbReference type="CDD" id="cd05233">
    <property type="entry name" value="SDR_c"/>
    <property type="match status" value="1"/>
</dbReference>
<proteinExistence type="predicted"/>
<accession>A0A0C9UIL3</accession>
<gene>
    <name evidence="1" type="ORF">M422DRAFT_263273</name>
</gene>
<evidence type="ECO:0000313" key="1">
    <source>
        <dbReference type="EMBL" id="KIJ34709.1"/>
    </source>
</evidence>
<protein>
    <submittedName>
        <fullName evidence="1">Uncharacterized protein</fullName>
    </submittedName>
</protein>
<dbReference type="SUPFAM" id="SSF51735">
    <property type="entry name" value="NAD(P)-binding Rossmann-fold domains"/>
    <property type="match status" value="1"/>
</dbReference>
<sequence length="174" mass="19232">MSGMRSSIACVGGYGMLGMTALATEQYYIFSPAREIKSIDVRRKLFETAGELDGLINNAGSIETRHRIHESDPEEWWGVLEAKTKGTYLPTRDFLRRNLGRPLTILNTSSILSANTIPGYSQQDGVRTFAYRPGVVGTDIVTAMLEPVRALFDDTPNLASHTTRKNGIPQGKIR</sequence>
<dbReference type="OrthoDB" id="1933717at2759"/>
<keyword evidence="2" id="KW-1185">Reference proteome</keyword>
<dbReference type="Proteomes" id="UP000054279">
    <property type="component" value="Unassembled WGS sequence"/>
</dbReference>
<evidence type="ECO:0000313" key="2">
    <source>
        <dbReference type="Proteomes" id="UP000054279"/>
    </source>
</evidence>
<reference evidence="1 2" key="1">
    <citation type="submission" date="2014-06" db="EMBL/GenBank/DDBJ databases">
        <title>Evolutionary Origins and Diversification of the Mycorrhizal Mutualists.</title>
        <authorList>
            <consortium name="DOE Joint Genome Institute"/>
            <consortium name="Mycorrhizal Genomics Consortium"/>
            <person name="Kohler A."/>
            <person name="Kuo A."/>
            <person name="Nagy L.G."/>
            <person name="Floudas D."/>
            <person name="Copeland A."/>
            <person name="Barry K.W."/>
            <person name="Cichocki N."/>
            <person name="Veneault-Fourrey C."/>
            <person name="LaButti K."/>
            <person name="Lindquist E.A."/>
            <person name="Lipzen A."/>
            <person name="Lundell T."/>
            <person name="Morin E."/>
            <person name="Murat C."/>
            <person name="Riley R."/>
            <person name="Ohm R."/>
            <person name="Sun H."/>
            <person name="Tunlid A."/>
            <person name="Henrissat B."/>
            <person name="Grigoriev I.V."/>
            <person name="Hibbett D.S."/>
            <person name="Martin F."/>
        </authorList>
    </citation>
    <scope>NUCLEOTIDE SEQUENCE [LARGE SCALE GENOMIC DNA]</scope>
    <source>
        <strain evidence="1 2">SS14</strain>
    </source>
</reference>
<name>A0A0C9UIL3_SPHS4</name>
<dbReference type="Gene3D" id="3.40.50.720">
    <property type="entry name" value="NAD(P)-binding Rossmann-like Domain"/>
    <property type="match status" value="1"/>
</dbReference>
<dbReference type="HOGENOM" id="CLU_107715_0_0_1"/>
<dbReference type="AlphaFoldDB" id="A0A0C9UIL3"/>
<dbReference type="Pfam" id="PF00106">
    <property type="entry name" value="adh_short"/>
    <property type="match status" value="1"/>
</dbReference>